<dbReference type="AlphaFoldDB" id="A0A1Q2H1R6"/>
<feature type="transmembrane region" description="Helical" evidence="1">
    <location>
        <begin position="191"/>
        <end position="211"/>
    </location>
</feature>
<name>A0A1Q2H1R6_9GAMM</name>
<dbReference type="KEGG" id="paln:B0W48_16905"/>
<reference evidence="2 3" key="1">
    <citation type="submission" date="2017-02" db="EMBL/GenBank/DDBJ databases">
        <title>Complete genome sequence of the cold-active Pseudoalteromonas aliena strain EH1 isolated from Arctic seawater.</title>
        <authorList>
            <person name="Kim E."/>
            <person name="Heo E."/>
            <person name="Kim H."/>
            <person name="Kim D."/>
        </authorList>
    </citation>
    <scope>NUCLEOTIDE SEQUENCE [LARGE SCALE GENOMIC DNA]</scope>
    <source>
        <strain evidence="2 3">EH1</strain>
    </source>
</reference>
<evidence type="ECO:0008006" key="4">
    <source>
        <dbReference type="Google" id="ProtNLM"/>
    </source>
</evidence>
<dbReference type="RefSeq" id="WP_033032302.1">
    <property type="nucleotide sequence ID" value="NZ_CP019628.1"/>
</dbReference>
<feature type="transmembrane region" description="Helical" evidence="1">
    <location>
        <begin position="231"/>
        <end position="255"/>
    </location>
</feature>
<feature type="transmembrane region" description="Helical" evidence="1">
    <location>
        <begin position="119"/>
        <end position="137"/>
    </location>
</feature>
<dbReference type="Proteomes" id="UP000188243">
    <property type="component" value="Chromosome"/>
</dbReference>
<feature type="transmembrane region" description="Helical" evidence="1">
    <location>
        <begin position="50"/>
        <end position="70"/>
    </location>
</feature>
<evidence type="ECO:0000313" key="2">
    <source>
        <dbReference type="EMBL" id="AQQ01302.1"/>
    </source>
</evidence>
<keyword evidence="1" id="KW-1133">Transmembrane helix</keyword>
<dbReference type="EMBL" id="CP019628">
    <property type="protein sequence ID" value="AQQ01302.1"/>
    <property type="molecule type" value="Genomic_DNA"/>
</dbReference>
<sequence>MSKVIDADVSHTSTALVTIENIYLLIGIMVMFLVVRTLQDKNHPKRLTTALFWFLFGSSFLFGDFAIATFGAQITYLMVGISVLLIALLAGLNLVSMGSYSIPSEQVQNQSAKTLGNKLFIPALMIPIVTVVFTVLFDNVAINNVYLLDQRHLTLASLTIACIFALLVGWKITGGSPVQAVSESRRLVDSIGWAAILPQMLAMLGGVFIVAQTGDSIKELVTLFIAPDNRFMLVVLYCIGMAFFTMIMGNAFAAFPVMTAGIAMPFLIEGHGASPAPLVALGMYSGYCGTLMTPMAANFNIIPAALLDLKDKYHVIKVQIPTAVTLLAVNIILMYSLVFND</sequence>
<feature type="transmembrane region" description="Helical" evidence="1">
    <location>
        <begin position="320"/>
        <end position="338"/>
    </location>
</feature>
<gene>
    <name evidence="2" type="ORF">B0W48_16905</name>
</gene>
<feature type="transmembrane region" description="Helical" evidence="1">
    <location>
        <begin position="22"/>
        <end position="38"/>
    </location>
</feature>
<keyword evidence="1" id="KW-0472">Membrane</keyword>
<evidence type="ECO:0000256" key="1">
    <source>
        <dbReference type="SAM" id="Phobius"/>
    </source>
</evidence>
<proteinExistence type="predicted"/>
<keyword evidence="1" id="KW-0812">Transmembrane</keyword>
<dbReference type="InterPro" id="IPR009323">
    <property type="entry name" value="DUF979"/>
</dbReference>
<dbReference type="STRING" id="247523.B0W48_16905"/>
<accession>A0A1Q2H1R6</accession>
<dbReference type="Pfam" id="PF06166">
    <property type="entry name" value="DUF979"/>
    <property type="match status" value="1"/>
</dbReference>
<organism evidence="2 3">
    <name type="scientific">Pseudoalteromonas aliena</name>
    <dbReference type="NCBI Taxonomy" id="247523"/>
    <lineage>
        <taxon>Bacteria</taxon>
        <taxon>Pseudomonadati</taxon>
        <taxon>Pseudomonadota</taxon>
        <taxon>Gammaproteobacteria</taxon>
        <taxon>Alteromonadales</taxon>
        <taxon>Pseudoalteromonadaceae</taxon>
        <taxon>Pseudoalteromonas</taxon>
    </lineage>
</organism>
<evidence type="ECO:0000313" key="3">
    <source>
        <dbReference type="Proteomes" id="UP000188243"/>
    </source>
</evidence>
<feature type="transmembrane region" description="Helical" evidence="1">
    <location>
        <begin position="152"/>
        <end position="170"/>
    </location>
</feature>
<protein>
    <recommendedName>
        <fullName evidence="4">Permease</fullName>
    </recommendedName>
</protein>
<feature type="transmembrane region" description="Helical" evidence="1">
    <location>
        <begin position="76"/>
        <end position="98"/>
    </location>
</feature>